<dbReference type="InterPro" id="IPR050097">
    <property type="entry name" value="Ferredoxin-NADP_redctase_2"/>
</dbReference>
<evidence type="ECO:0000259" key="4">
    <source>
        <dbReference type="Pfam" id="PF07992"/>
    </source>
</evidence>
<dbReference type="InterPro" id="IPR036188">
    <property type="entry name" value="FAD/NAD-bd_sf"/>
</dbReference>
<dbReference type="SUPFAM" id="SSF51905">
    <property type="entry name" value="FAD/NAD(P)-binding domain"/>
    <property type="match status" value="1"/>
</dbReference>
<feature type="transmembrane region" description="Helical" evidence="3">
    <location>
        <begin position="12"/>
        <end position="33"/>
    </location>
</feature>
<keyword evidence="1" id="KW-0285">Flavoprotein</keyword>
<dbReference type="Pfam" id="PF07992">
    <property type="entry name" value="Pyr_redox_2"/>
    <property type="match status" value="1"/>
</dbReference>
<gene>
    <name evidence="5" type="ORF">SAMN05216186_11464</name>
</gene>
<evidence type="ECO:0000256" key="3">
    <source>
        <dbReference type="SAM" id="Phobius"/>
    </source>
</evidence>
<reference evidence="5 6" key="1">
    <citation type="submission" date="2016-10" db="EMBL/GenBank/DDBJ databases">
        <authorList>
            <person name="de Groot N.N."/>
        </authorList>
    </citation>
    <scope>NUCLEOTIDE SEQUENCE [LARGE SCALE GENOMIC DNA]</scope>
    <source>
        <strain evidence="5 6">JCM 21544</strain>
    </source>
</reference>
<sequence length="312" mass="33621">MIRAERAKGGKAMLDCIIVGAGPAGLTAAIYLARFHRSSQVIDGGPGRASLIPMSHNYPGFPPGIAGPELLERLRCQALDFGATITAAQARALRQETLGFCLTLDDGRELEARRVLLATGIEDELPDIPDAAEAIRSTRVRLCAICDGYEVNGDDVAVYGPAERAIRHAVFLRTFTDRVTVIAHGDSQACEDALALARHYGIRLVGDRVERLQIAADRRVGMRTRKGEQYWFDVVYPALGARVRSDLARPLGARCDEEGRLFVDAAQCTSVPGLYAAGDVVSSLNQVSVATGQAAQAATSIHNSLEANPWRR</sequence>
<feature type="domain" description="FAD/NAD(P)-binding" evidence="4">
    <location>
        <begin position="15"/>
        <end position="294"/>
    </location>
</feature>
<keyword evidence="3" id="KW-0472">Membrane</keyword>
<dbReference type="STRING" id="137658.SAMN05216186_11464"/>
<organism evidence="5 6">
    <name type="scientific">Pseudomonas indica</name>
    <dbReference type="NCBI Taxonomy" id="137658"/>
    <lineage>
        <taxon>Bacteria</taxon>
        <taxon>Pseudomonadati</taxon>
        <taxon>Pseudomonadota</taxon>
        <taxon>Gammaproteobacteria</taxon>
        <taxon>Pseudomonadales</taxon>
        <taxon>Pseudomonadaceae</taxon>
        <taxon>Pseudomonas</taxon>
    </lineage>
</organism>
<protein>
    <submittedName>
        <fullName evidence="5">Thioredoxin reductase (NADPH)</fullName>
    </submittedName>
</protein>
<dbReference type="Proteomes" id="UP000198706">
    <property type="component" value="Unassembled WGS sequence"/>
</dbReference>
<dbReference type="AlphaFoldDB" id="A0A1G9GZW9"/>
<dbReference type="PANTHER" id="PTHR48105">
    <property type="entry name" value="THIOREDOXIN REDUCTASE 1-RELATED-RELATED"/>
    <property type="match status" value="1"/>
</dbReference>
<keyword evidence="2" id="KW-0560">Oxidoreductase</keyword>
<keyword evidence="6" id="KW-1185">Reference proteome</keyword>
<dbReference type="GO" id="GO:0016491">
    <property type="term" value="F:oxidoreductase activity"/>
    <property type="evidence" value="ECO:0007669"/>
    <property type="project" value="UniProtKB-KW"/>
</dbReference>
<dbReference type="Gene3D" id="3.50.50.60">
    <property type="entry name" value="FAD/NAD(P)-binding domain"/>
    <property type="match status" value="2"/>
</dbReference>
<accession>A0A1G9GZW9</accession>
<dbReference type="EMBL" id="FNFD01000014">
    <property type="protein sequence ID" value="SDL06270.1"/>
    <property type="molecule type" value="Genomic_DNA"/>
</dbReference>
<evidence type="ECO:0000313" key="6">
    <source>
        <dbReference type="Proteomes" id="UP000198706"/>
    </source>
</evidence>
<dbReference type="PRINTS" id="PR00368">
    <property type="entry name" value="FADPNR"/>
</dbReference>
<proteinExistence type="predicted"/>
<dbReference type="InterPro" id="IPR023753">
    <property type="entry name" value="FAD/NAD-binding_dom"/>
</dbReference>
<evidence type="ECO:0000256" key="1">
    <source>
        <dbReference type="ARBA" id="ARBA00022630"/>
    </source>
</evidence>
<evidence type="ECO:0000313" key="5">
    <source>
        <dbReference type="EMBL" id="SDL06270.1"/>
    </source>
</evidence>
<dbReference type="PRINTS" id="PR00469">
    <property type="entry name" value="PNDRDTASEII"/>
</dbReference>
<keyword evidence="3" id="KW-1133">Transmembrane helix</keyword>
<keyword evidence="3" id="KW-0812">Transmembrane</keyword>
<evidence type="ECO:0000256" key="2">
    <source>
        <dbReference type="ARBA" id="ARBA00023002"/>
    </source>
</evidence>
<name>A0A1G9GZW9_9PSED</name>